<evidence type="ECO:0000256" key="11">
    <source>
        <dbReference type="ARBA" id="ARBA00022968"/>
    </source>
</evidence>
<feature type="chain" id="PRO_5040459640" description="triacylglycerol lipase" evidence="20">
    <location>
        <begin position="23"/>
        <end position="666"/>
    </location>
</feature>
<dbReference type="PANTHER" id="PTHR47175">
    <property type="entry name" value="LIPASE ATG15-RELATED"/>
    <property type="match status" value="1"/>
</dbReference>
<evidence type="ECO:0000256" key="2">
    <source>
        <dbReference type="ARBA" id="ARBA00004270"/>
    </source>
</evidence>
<evidence type="ECO:0000256" key="5">
    <source>
        <dbReference type="ARBA" id="ARBA00011137"/>
    </source>
</evidence>
<dbReference type="GO" id="GO:0004620">
    <property type="term" value="F:phospholipase activity"/>
    <property type="evidence" value="ECO:0007669"/>
    <property type="project" value="TreeGrafter"/>
</dbReference>
<dbReference type="AlphaFoldDB" id="A0A9P4NL19"/>
<name>A0A9P4NL19_9PEZI</name>
<dbReference type="GO" id="GO:0005775">
    <property type="term" value="C:vacuolar lumen"/>
    <property type="evidence" value="ECO:0007669"/>
    <property type="project" value="TreeGrafter"/>
</dbReference>
<evidence type="ECO:0000256" key="17">
    <source>
        <dbReference type="ARBA" id="ARBA00024663"/>
    </source>
</evidence>
<keyword evidence="10" id="KW-0442">Lipid degradation</keyword>
<keyword evidence="12" id="KW-1133">Transmembrane helix</keyword>
<evidence type="ECO:0000256" key="1">
    <source>
        <dbReference type="ARBA" id="ARBA00001024"/>
    </source>
</evidence>
<keyword evidence="8" id="KW-0967">Endosome</keyword>
<evidence type="ECO:0000256" key="13">
    <source>
        <dbReference type="ARBA" id="ARBA00023006"/>
    </source>
</evidence>
<evidence type="ECO:0000256" key="6">
    <source>
        <dbReference type="ARBA" id="ARBA00013279"/>
    </source>
</evidence>
<keyword evidence="16" id="KW-0325">Glycoprotein</keyword>
<evidence type="ECO:0000256" key="18">
    <source>
        <dbReference type="ARBA" id="ARBA00029828"/>
    </source>
</evidence>
<dbReference type="FunFam" id="3.40.50.1820:FF:000129">
    <property type="entry name" value="Autophagy related lipase Atg15, putative"/>
    <property type="match status" value="1"/>
</dbReference>
<evidence type="ECO:0000256" key="7">
    <source>
        <dbReference type="ARBA" id="ARBA00022692"/>
    </source>
</evidence>
<dbReference type="EC" id="3.1.1.3" evidence="6"/>
<evidence type="ECO:0000259" key="21">
    <source>
        <dbReference type="Pfam" id="PF01764"/>
    </source>
</evidence>
<evidence type="ECO:0000256" key="8">
    <source>
        <dbReference type="ARBA" id="ARBA00022753"/>
    </source>
</evidence>
<keyword evidence="9" id="KW-0378">Hydrolase</keyword>
<evidence type="ECO:0000256" key="10">
    <source>
        <dbReference type="ARBA" id="ARBA00022963"/>
    </source>
</evidence>
<keyword evidence="13" id="KW-0072">Autophagy</keyword>
<reference evidence="22" key="1">
    <citation type="journal article" date="2020" name="Stud. Mycol.">
        <title>101 Dothideomycetes genomes: a test case for predicting lifestyles and emergence of pathogens.</title>
        <authorList>
            <person name="Haridas S."/>
            <person name="Albert R."/>
            <person name="Binder M."/>
            <person name="Bloem J."/>
            <person name="Labutti K."/>
            <person name="Salamov A."/>
            <person name="Andreopoulos B."/>
            <person name="Baker S."/>
            <person name="Barry K."/>
            <person name="Bills G."/>
            <person name="Bluhm B."/>
            <person name="Cannon C."/>
            <person name="Castanera R."/>
            <person name="Culley D."/>
            <person name="Daum C."/>
            <person name="Ezra D."/>
            <person name="Gonzalez J."/>
            <person name="Henrissat B."/>
            <person name="Kuo A."/>
            <person name="Liang C."/>
            <person name="Lipzen A."/>
            <person name="Lutzoni F."/>
            <person name="Magnuson J."/>
            <person name="Mondo S."/>
            <person name="Nolan M."/>
            <person name="Ohm R."/>
            <person name="Pangilinan J."/>
            <person name="Park H.-J."/>
            <person name="Ramirez L."/>
            <person name="Alfaro M."/>
            <person name="Sun H."/>
            <person name="Tritt A."/>
            <person name="Yoshinaga Y."/>
            <person name="Zwiers L.-H."/>
            <person name="Turgeon B."/>
            <person name="Goodwin S."/>
            <person name="Spatafora J."/>
            <person name="Crous P."/>
            <person name="Grigoriev I."/>
        </authorList>
    </citation>
    <scope>NUCLEOTIDE SEQUENCE</scope>
    <source>
        <strain evidence="22">CBS 130266</strain>
    </source>
</reference>
<evidence type="ECO:0000256" key="3">
    <source>
        <dbReference type="ARBA" id="ARBA00004343"/>
    </source>
</evidence>
<dbReference type="GO" id="GO:0034727">
    <property type="term" value="P:piecemeal microautophagy of the nucleus"/>
    <property type="evidence" value="ECO:0007669"/>
    <property type="project" value="TreeGrafter"/>
</dbReference>
<dbReference type="SUPFAM" id="SSF53474">
    <property type="entry name" value="alpha/beta-Hydrolases"/>
    <property type="match status" value="1"/>
</dbReference>
<dbReference type="GO" id="GO:0006660">
    <property type="term" value="P:phosphatidylserine catabolic process"/>
    <property type="evidence" value="ECO:0007669"/>
    <property type="project" value="TreeGrafter"/>
</dbReference>
<comment type="catalytic activity">
    <reaction evidence="1">
        <text>a triacylglycerol + H2O = a diacylglycerol + a fatty acid + H(+)</text>
        <dbReference type="Rhea" id="RHEA:12044"/>
        <dbReference type="ChEBI" id="CHEBI:15377"/>
        <dbReference type="ChEBI" id="CHEBI:15378"/>
        <dbReference type="ChEBI" id="CHEBI:17855"/>
        <dbReference type="ChEBI" id="CHEBI:18035"/>
        <dbReference type="ChEBI" id="CHEBI:28868"/>
        <dbReference type="EC" id="3.1.1.3"/>
    </reaction>
</comment>
<dbReference type="CDD" id="cd00519">
    <property type="entry name" value="Lipase_3"/>
    <property type="match status" value="1"/>
</dbReference>
<keyword evidence="7" id="KW-0812">Transmembrane</keyword>
<evidence type="ECO:0000256" key="19">
    <source>
        <dbReference type="SAM" id="MobiDB-lite"/>
    </source>
</evidence>
<evidence type="ECO:0000256" key="12">
    <source>
        <dbReference type="ARBA" id="ARBA00022989"/>
    </source>
</evidence>
<feature type="compositionally biased region" description="Polar residues" evidence="19">
    <location>
        <begin position="536"/>
        <end position="558"/>
    </location>
</feature>
<comment type="similarity">
    <text evidence="4">Belongs to the AB hydrolase superfamily. Lipase family.</text>
</comment>
<dbReference type="Gene3D" id="3.40.50.1820">
    <property type="entry name" value="alpha/beta hydrolase"/>
    <property type="match status" value="1"/>
</dbReference>
<evidence type="ECO:0000256" key="14">
    <source>
        <dbReference type="ARBA" id="ARBA00023098"/>
    </source>
</evidence>
<organism evidence="22 23">
    <name type="scientific">Tothia fuscella</name>
    <dbReference type="NCBI Taxonomy" id="1048955"/>
    <lineage>
        <taxon>Eukaryota</taxon>
        <taxon>Fungi</taxon>
        <taxon>Dikarya</taxon>
        <taxon>Ascomycota</taxon>
        <taxon>Pezizomycotina</taxon>
        <taxon>Dothideomycetes</taxon>
        <taxon>Pleosporomycetidae</taxon>
        <taxon>Venturiales</taxon>
        <taxon>Cylindrosympodiaceae</taxon>
        <taxon>Tothia</taxon>
    </lineage>
</organism>
<gene>
    <name evidence="22" type="ORF">EJ08DRAFT_681611</name>
</gene>
<evidence type="ECO:0000256" key="20">
    <source>
        <dbReference type="SAM" id="SignalP"/>
    </source>
</evidence>
<dbReference type="Proteomes" id="UP000800235">
    <property type="component" value="Unassembled WGS sequence"/>
</dbReference>
<evidence type="ECO:0000256" key="9">
    <source>
        <dbReference type="ARBA" id="ARBA00022801"/>
    </source>
</evidence>
<dbReference type="InterPro" id="IPR050805">
    <property type="entry name" value="ATG15_Lipase"/>
</dbReference>
<dbReference type="InterPro" id="IPR029058">
    <property type="entry name" value="AB_hydrolase_fold"/>
</dbReference>
<feature type="region of interest" description="Disordered" evidence="19">
    <location>
        <begin position="530"/>
        <end position="558"/>
    </location>
</feature>
<comment type="subunit">
    <text evidence="5">Binds to both phosphatidylinositol (PI) and phosphatidylinositol 3,5-bisphosphate (PIP2).</text>
</comment>
<evidence type="ECO:0000256" key="16">
    <source>
        <dbReference type="ARBA" id="ARBA00023180"/>
    </source>
</evidence>
<dbReference type="GO" id="GO:0032585">
    <property type="term" value="C:multivesicular body membrane"/>
    <property type="evidence" value="ECO:0007669"/>
    <property type="project" value="UniProtKB-SubCell"/>
</dbReference>
<comment type="caution">
    <text evidence="22">The sequence shown here is derived from an EMBL/GenBank/DDBJ whole genome shotgun (WGS) entry which is preliminary data.</text>
</comment>
<accession>A0A9P4NL19</accession>
<sequence length="666" mass="72451">MLQTITQLLLPLLLLSPSPATAAIHQHSQRREPSFLPDGPLILPGLQDVLAPPPETAKNLEFTLRHIYHHGTHKYPNLHRRLDVPKDATIWTTQGDSLSLEPVPKLTARLASLSIQRLVDRSHDRIDSLLDAGRMRGKALALDASEWTVDELPGPNITDKETVLSMARIAANAYVAEHSDAEWLDVGGGFNYTEDFGWENDGLRGHIFADTENSTVVIGLKGTTPAVFDGSDTTTNDKINDNLFFSCCCGQGGHLSWRQVCDCQTSAYKCNSTCVVEALRNKNRYYYAAREIYRNATLLYPNANFWLSGHSLGGSTSSLVALTYGIPVVTFEAPGEAMPAQRLGLPTPPGYSIGEHQKRPITGGFHFGHTADPIYMGTCNTLAAVCTIAGYAMQSRCHTGGTCTYDTVKDLGWRSSSSNHRIVSVIKDVIEKYDAVAACKPMVNCTDCYNWEYFEGNHTDKPITKTSSSTSTSQTRTSTCKTPGWWGCLDETTVSTSTTTTTSTSTTTTLTTTTTTTMCETPGWFGCNDEKKSAPPTVSTTRPLPAPTMTTSHGKAPKTSTCATPGWLGCNDPVETITKSRTATVTSIVITTTTDSATMIKPTHTSVASSSCSKKWFGFICAKPETTSTPAPSAAPTSRLKEHCARRSLLGRCKDWVQDGEWRVDL</sequence>
<evidence type="ECO:0000313" key="23">
    <source>
        <dbReference type="Proteomes" id="UP000800235"/>
    </source>
</evidence>
<feature type="signal peptide" evidence="20">
    <location>
        <begin position="1"/>
        <end position="22"/>
    </location>
</feature>
<comment type="function">
    <text evidence="17">Lipase which is essential for lysis of subvacuolar cytoplasm to vacuole targeted bodies and intravacuolar autophagic bodies. Involved in the lysis of intravacuolar multivesicular body (MVB) vesicles. The intravacuolar membrane disintegration by ATG15 is critical to life span extension.</text>
</comment>
<dbReference type="Pfam" id="PF01764">
    <property type="entry name" value="Lipase_3"/>
    <property type="match status" value="1"/>
</dbReference>
<evidence type="ECO:0000256" key="15">
    <source>
        <dbReference type="ARBA" id="ARBA00023136"/>
    </source>
</evidence>
<keyword evidence="11" id="KW-0735">Signal-anchor</keyword>
<dbReference type="GO" id="GO:0004806">
    <property type="term" value="F:triacylglycerol lipase activity"/>
    <property type="evidence" value="ECO:0007669"/>
    <property type="project" value="UniProtKB-EC"/>
</dbReference>
<keyword evidence="20" id="KW-0732">Signal</keyword>
<dbReference type="PANTHER" id="PTHR47175:SF2">
    <property type="entry name" value="LIPASE ATG15-RELATED"/>
    <property type="match status" value="1"/>
</dbReference>
<dbReference type="GO" id="GO:0046461">
    <property type="term" value="P:neutral lipid catabolic process"/>
    <property type="evidence" value="ECO:0007669"/>
    <property type="project" value="TreeGrafter"/>
</dbReference>
<proteinExistence type="inferred from homology"/>
<evidence type="ECO:0000313" key="22">
    <source>
        <dbReference type="EMBL" id="KAF2425314.1"/>
    </source>
</evidence>
<dbReference type="EMBL" id="MU007070">
    <property type="protein sequence ID" value="KAF2425314.1"/>
    <property type="molecule type" value="Genomic_DNA"/>
</dbReference>
<keyword evidence="15" id="KW-0472">Membrane</keyword>
<feature type="domain" description="Fungal lipase-type" evidence="21">
    <location>
        <begin position="294"/>
        <end position="323"/>
    </location>
</feature>
<keyword evidence="23" id="KW-1185">Reference proteome</keyword>
<comment type="subcellular location">
    <subcellularLocation>
        <location evidence="3">Endosome</location>
        <location evidence="3">Multivesicular body membrane</location>
        <topology evidence="3">Single-pass type II membrane protein</topology>
    </subcellularLocation>
    <subcellularLocation>
        <location evidence="2">Prevacuolar compartment membrane</location>
        <topology evidence="2">Single-pass type II membrane protein</topology>
    </subcellularLocation>
</comment>
<dbReference type="GO" id="GO:0034496">
    <property type="term" value="P:multivesicular body membrane disassembly"/>
    <property type="evidence" value="ECO:0007669"/>
    <property type="project" value="TreeGrafter"/>
</dbReference>
<dbReference type="InterPro" id="IPR002921">
    <property type="entry name" value="Fungal_lipase-type"/>
</dbReference>
<keyword evidence="14" id="KW-0443">Lipid metabolism</keyword>
<evidence type="ECO:0000256" key="4">
    <source>
        <dbReference type="ARBA" id="ARBA00010701"/>
    </source>
</evidence>
<protein>
    <recommendedName>
        <fullName evidence="6">triacylglycerol lipase</fullName>
        <ecNumber evidence="6">3.1.1.3</ecNumber>
    </recommendedName>
    <alternativeName>
        <fullName evidence="18">Autophagy-related protein 15</fullName>
    </alternativeName>
</protein>
<dbReference type="OrthoDB" id="58570at2759"/>